<dbReference type="PANTHER" id="PTHR31118:SF32">
    <property type="entry name" value="KYNURENINE FORMAMIDASE"/>
    <property type="match status" value="1"/>
</dbReference>
<dbReference type="RefSeq" id="WP_268049766.1">
    <property type="nucleotide sequence ID" value="NZ_JAPQES010000003.1"/>
</dbReference>
<sequence>MIIDITQVTKLDRVYRPGSPPLKVEKIKCFEGTKKEYTTTLFSCAVHNMGTHIDVMSSDVVLENERLISPGIKFDVSHITDRPVELNDLDVSHIKEGHFVFFQTNWDKYLDDEEKYNIHPEISMEVIKYLVDKNVNMIGIDTLGLGYSRNHGLIDVFLGKSGIYAIENLTNLDKIPKKDFRVYCLPMKIEGLDAFPARILVEF</sequence>
<proteinExistence type="predicted"/>
<comment type="caution">
    <text evidence="1">The sequence shown here is derived from an EMBL/GenBank/DDBJ whole genome shotgun (WGS) entry which is preliminary data.</text>
</comment>
<evidence type="ECO:0000313" key="1">
    <source>
        <dbReference type="EMBL" id="MCY6370924.1"/>
    </source>
</evidence>
<protein>
    <submittedName>
        <fullName evidence="1">Cyclase family protein</fullName>
    </submittedName>
</protein>
<name>A0ABT4CPD8_9CLOT</name>
<dbReference type="SUPFAM" id="SSF102198">
    <property type="entry name" value="Putative cyclase"/>
    <property type="match status" value="1"/>
</dbReference>
<dbReference type="EMBL" id="JAPQES010000003">
    <property type="protein sequence ID" value="MCY6370924.1"/>
    <property type="molecule type" value="Genomic_DNA"/>
</dbReference>
<organism evidence="1 2">
    <name type="scientific">Clostridium ganghwense</name>
    <dbReference type="NCBI Taxonomy" id="312089"/>
    <lineage>
        <taxon>Bacteria</taxon>
        <taxon>Bacillati</taxon>
        <taxon>Bacillota</taxon>
        <taxon>Clostridia</taxon>
        <taxon>Eubacteriales</taxon>
        <taxon>Clostridiaceae</taxon>
        <taxon>Clostridium</taxon>
    </lineage>
</organism>
<dbReference type="Pfam" id="PF04199">
    <property type="entry name" value="Cyclase"/>
    <property type="match status" value="1"/>
</dbReference>
<keyword evidence="2" id="KW-1185">Reference proteome</keyword>
<dbReference type="InterPro" id="IPR007325">
    <property type="entry name" value="KFase/CYL"/>
</dbReference>
<dbReference type="Proteomes" id="UP001079657">
    <property type="component" value="Unassembled WGS sequence"/>
</dbReference>
<reference evidence="1" key="1">
    <citation type="submission" date="2022-12" db="EMBL/GenBank/DDBJ databases">
        <authorList>
            <person name="Wang J."/>
        </authorList>
    </citation>
    <scope>NUCLEOTIDE SEQUENCE</scope>
    <source>
        <strain evidence="1">HY-42-06</strain>
    </source>
</reference>
<gene>
    <name evidence="1" type="ORF">OXH55_09805</name>
</gene>
<dbReference type="Gene3D" id="3.50.30.50">
    <property type="entry name" value="Putative cyclase"/>
    <property type="match status" value="1"/>
</dbReference>
<evidence type="ECO:0000313" key="2">
    <source>
        <dbReference type="Proteomes" id="UP001079657"/>
    </source>
</evidence>
<dbReference type="PANTHER" id="PTHR31118">
    <property type="entry name" value="CYCLASE-LIKE PROTEIN 2"/>
    <property type="match status" value="1"/>
</dbReference>
<dbReference type="InterPro" id="IPR037175">
    <property type="entry name" value="KFase_sf"/>
</dbReference>
<accession>A0ABT4CPD8</accession>